<protein>
    <submittedName>
        <fullName evidence="5">Helix-turn-helix transcriptional regulator</fullName>
    </submittedName>
</protein>
<dbReference type="InterPro" id="IPR036388">
    <property type="entry name" value="WH-like_DNA-bd_sf"/>
</dbReference>
<dbReference type="Proteomes" id="UP001199319">
    <property type="component" value="Unassembled WGS sequence"/>
</dbReference>
<dbReference type="Gene3D" id="1.10.10.10">
    <property type="entry name" value="Winged helix-like DNA-binding domain superfamily/Winged helix DNA-binding domain"/>
    <property type="match status" value="1"/>
</dbReference>
<evidence type="ECO:0000256" key="2">
    <source>
        <dbReference type="ARBA" id="ARBA00023125"/>
    </source>
</evidence>
<feature type="domain" description="HTH hxlR-type" evidence="4">
    <location>
        <begin position="12"/>
        <end position="111"/>
    </location>
</feature>
<dbReference type="InterPro" id="IPR036390">
    <property type="entry name" value="WH_DNA-bd_sf"/>
</dbReference>
<dbReference type="Pfam" id="PF01638">
    <property type="entry name" value="HxlR"/>
    <property type="match status" value="1"/>
</dbReference>
<evidence type="ECO:0000313" key="5">
    <source>
        <dbReference type="EMBL" id="MCC2130599.1"/>
    </source>
</evidence>
<evidence type="ECO:0000313" key="6">
    <source>
        <dbReference type="Proteomes" id="UP001199319"/>
    </source>
</evidence>
<dbReference type="PROSITE" id="PS51118">
    <property type="entry name" value="HTH_HXLR"/>
    <property type="match status" value="1"/>
</dbReference>
<dbReference type="PANTHER" id="PTHR33204:SF29">
    <property type="entry name" value="TRANSCRIPTIONAL REGULATOR"/>
    <property type="match status" value="1"/>
</dbReference>
<dbReference type="RefSeq" id="WP_302929755.1">
    <property type="nucleotide sequence ID" value="NZ_JAJEPW010000056.1"/>
</dbReference>
<name>A0AAE3AE79_9FIRM</name>
<evidence type="ECO:0000256" key="1">
    <source>
        <dbReference type="ARBA" id="ARBA00023015"/>
    </source>
</evidence>
<reference evidence="5" key="1">
    <citation type="submission" date="2021-10" db="EMBL/GenBank/DDBJ databases">
        <title>Anaerobic single-cell dispensing facilitates the cultivation of human gut bacteria.</title>
        <authorList>
            <person name="Afrizal A."/>
        </authorList>
    </citation>
    <scope>NUCLEOTIDE SEQUENCE</scope>
    <source>
        <strain evidence="5">CLA-AA-H272</strain>
    </source>
</reference>
<keyword evidence="1" id="KW-0805">Transcription regulation</keyword>
<organism evidence="5 6">
    <name type="scientific">Brotocaccenecus cirricatena</name>
    <dbReference type="NCBI Taxonomy" id="3064195"/>
    <lineage>
        <taxon>Bacteria</taxon>
        <taxon>Bacillati</taxon>
        <taxon>Bacillota</taxon>
        <taxon>Clostridia</taxon>
        <taxon>Eubacteriales</taxon>
        <taxon>Oscillospiraceae</taxon>
        <taxon>Brotocaccenecus</taxon>
    </lineage>
</organism>
<evidence type="ECO:0000259" key="4">
    <source>
        <dbReference type="PROSITE" id="PS51118"/>
    </source>
</evidence>
<dbReference type="EMBL" id="JAJEPW010000056">
    <property type="protein sequence ID" value="MCC2130599.1"/>
    <property type="molecule type" value="Genomic_DNA"/>
</dbReference>
<keyword evidence="3" id="KW-0804">Transcription</keyword>
<gene>
    <name evidence="5" type="ORF">LKD37_13950</name>
</gene>
<dbReference type="InterPro" id="IPR002577">
    <property type="entry name" value="HTH_HxlR"/>
</dbReference>
<dbReference type="PANTHER" id="PTHR33204">
    <property type="entry name" value="TRANSCRIPTIONAL REGULATOR, MARR FAMILY"/>
    <property type="match status" value="1"/>
</dbReference>
<dbReference type="AlphaFoldDB" id="A0AAE3AE79"/>
<dbReference type="SUPFAM" id="SSF46785">
    <property type="entry name" value="Winged helix' DNA-binding domain"/>
    <property type="match status" value="1"/>
</dbReference>
<keyword evidence="6" id="KW-1185">Reference proteome</keyword>
<accession>A0AAE3AE79</accession>
<sequence length="116" mass="13057">MSHYDCPCMEKCPLHWAMSRIGGKWKVQILCSVANAGTIRYNALRAKLDGISNTVLSAALRELEGDGLVRRQAYPEVPVRVEYSATERCMRLLPVLESLSDWAEAEMDGPEEKFPE</sequence>
<proteinExistence type="predicted"/>
<evidence type="ECO:0000256" key="3">
    <source>
        <dbReference type="ARBA" id="ARBA00023163"/>
    </source>
</evidence>
<comment type="caution">
    <text evidence="5">The sequence shown here is derived from an EMBL/GenBank/DDBJ whole genome shotgun (WGS) entry which is preliminary data.</text>
</comment>
<keyword evidence="2" id="KW-0238">DNA-binding</keyword>
<dbReference type="GO" id="GO:0003677">
    <property type="term" value="F:DNA binding"/>
    <property type="evidence" value="ECO:0007669"/>
    <property type="project" value="UniProtKB-KW"/>
</dbReference>